<evidence type="ECO:0000313" key="3">
    <source>
        <dbReference type="EMBL" id="KAK5087506.1"/>
    </source>
</evidence>
<gene>
    <name evidence="3" type="ORF">LTR24_006623</name>
</gene>
<dbReference type="Proteomes" id="UP001345013">
    <property type="component" value="Unassembled WGS sequence"/>
</dbReference>
<dbReference type="SUPFAM" id="SSF53474">
    <property type="entry name" value="alpha/beta-Hydrolases"/>
    <property type="match status" value="1"/>
</dbReference>
<reference evidence="3 4" key="1">
    <citation type="submission" date="2023-08" db="EMBL/GenBank/DDBJ databases">
        <title>Black Yeasts Isolated from many extreme environments.</title>
        <authorList>
            <person name="Coleine C."/>
            <person name="Stajich J.E."/>
            <person name="Selbmann L."/>
        </authorList>
    </citation>
    <scope>NUCLEOTIDE SEQUENCE [LARGE SCALE GENOMIC DNA]</scope>
    <source>
        <strain evidence="3 4">CCFEE 5885</strain>
    </source>
</reference>
<evidence type="ECO:0000256" key="1">
    <source>
        <dbReference type="SAM" id="MobiDB-lite"/>
    </source>
</evidence>
<feature type="domain" description="Serine aminopeptidase S33" evidence="2">
    <location>
        <begin position="30"/>
        <end position="308"/>
    </location>
</feature>
<feature type="compositionally biased region" description="Low complexity" evidence="1">
    <location>
        <begin position="331"/>
        <end position="341"/>
    </location>
</feature>
<dbReference type="InterPro" id="IPR029058">
    <property type="entry name" value="AB_hydrolase_fold"/>
</dbReference>
<evidence type="ECO:0000313" key="4">
    <source>
        <dbReference type="Proteomes" id="UP001345013"/>
    </source>
</evidence>
<dbReference type="PANTHER" id="PTHR11614">
    <property type="entry name" value="PHOSPHOLIPASE-RELATED"/>
    <property type="match status" value="1"/>
</dbReference>
<dbReference type="Gene3D" id="3.40.50.1820">
    <property type="entry name" value="alpha/beta hydrolase"/>
    <property type="match status" value="1"/>
</dbReference>
<organism evidence="3 4">
    <name type="scientific">Lithohypha guttulata</name>
    <dbReference type="NCBI Taxonomy" id="1690604"/>
    <lineage>
        <taxon>Eukaryota</taxon>
        <taxon>Fungi</taxon>
        <taxon>Dikarya</taxon>
        <taxon>Ascomycota</taxon>
        <taxon>Pezizomycotina</taxon>
        <taxon>Eurotiomycetes</taxon>
        <taxon>Chaetothyriomycetidae</taxon>
        <taxon>Chaetothyriales</taxon>
        <taxon>Trichomeriaceae</taxon>
        <taxon>Lithohypha</taxon>
    </lineage>
</organism>
<sequence length="352" mass="38451">MASTTEGTLTTRDGAKLYTKTWRPSVPSKIHLIFVHGFSDHINAYYDLFPKLSSPPYSITVHGFDQRGWGRSASADKSLYGRTGDTHQVLCDIHDFICHVSDDIKSSSSAEDAKLFLMGHSMGGAESLMYLLSDSSTFVLPSTKASEPLPIQGLLVEAPHVGFPPGQEPNGLVVFTGRLAGRVLPNMQMVQKLDSSFMCRDSKVCRDWEDDELCHDTGTLRGLSGLLDRAGYLSGYGAGTVKAPAHMRETLSCPLWLGHGTADRVCDHDASKRLYDRLISNRNGDAMTEQSRYVPYDGGYHKLHVEPDGMGEQFARDVGDWILQIAQTSTTGNAGGTSSVTRSENNAIMAKL</sequence>
<dbReference type="InterPro" id="IPR051044">
    <property type="entry name" value="MAG_DAG_Lipase"/>
</dbReference>
<dbReference type="EMBL" id="JAVRRG010000088">
    <property type="protein sequence ID" value="KAK5087506.1"/>
    <property type="molecule type" value="Genomic_DNA"/>
</dbReference>
<protein>
    <recommendedName>
        <fullName evidence="2">Serine aminopeptidase S33 domain-containing protein</fullName>
    </recommendedName>
</protein>
<name>A0ABR0K5B5_9EURO</name>
<accession>A0ABR0K5B5</accession>
<comment type="caution">
    <text evidence="3">The sequence shown here is derived from an EMBL/GenBank/DDBJ whole genome shotgun (WGS) entry which is preliminary data.</text>
</comment>
<proteinExistence type="predicted"/>
<dbReference type="InterPro" id="IPR022742">
    <property type="entry name" value="Hydrolase_4"/>
</dbReference>
<dbReference type="Pfam" id="PF12146">
    <property type="entry name" value="Hydrolase_4"/>
    <property type="match status" value="1"/>
</dbReference>
<evidence type="ECO:0000259" key="2">
    <source>
        <dbReference type="Pfam" id="PF12146"/>
    </source>
</evidence>
<keyword evidence="4" id="KW-1185">Reference proteome</keyword>
<feature type="region of interest" description="Disordered" evidence="1">
    <location>
        <begin position="331"/>
        <end position="352"/>
    </location>
</feature>